<evidence type="ECO:0000313" key="13">
    <source>
        <dbReference type="Proteomes" id="UP000004506"/>
    </source>
</evidence>
<evidence type="ECO:0000256" key="8">
    <source>
        <dbReference type="ARBA" id="ARBA00023136"/>
    </source>
</evidence>
<dbReference type="GO" id="GO:0005886">
    <property type="term" value="C:plasma membrane"/>
    <property type="evidence" value="ECO:0007669"/>
    <property type="project" value="UniProtKB-SubCell"/>
</dbReference>
<comment type="caution">
    <text evidence="12">The sequence shown here is derived from an EMBL/GenBank/DDBJ whole genome shotgun (WGS) entry which is preliminary data.</text>
</comment>
<comment type="similarity">
    <text evidence="2 9">Belongs to the membrane fusion protein (MFP) (TC 8.A.1) family.</text>
</comment>
<keyword evidence="8 9" id="KW-0472">Membrane</keyword>
<evidence type="ECO:0000259" key="11">
    <source>
        <dbReference type="Pfam" id="PF26002"/>
    </source>
</evidence>
<dbReference type="Gene3D" id="2.40.30.170">
    <property type="match status" value="1"/>
</dbReference>
<keyword evidence="10" id="KW-0175">Coiled coil</keyword>
<dbReference type="PANTHER" id="PTHR30386">
    <property type="entry name" value="MEMBRANE FUSION SUBUNIT OF EMRAB-TOLC MULTIDRUG EFFLUX PUMP"/>
    <property type="match status" value="1"/>
</dbReference>
<feature type="coiled-coil region" evidence="10">
    <location>
        <begin position="154"/>
        <end position="181"/>
    </location>
</feature>
<reference evidence="13" key="1">
    <citation type="submission" date="2008-04" db="EMBL/GenBank/DDBJ databases">
        <title>Draft genome sequence of Providencia stuartii (ATCC 25827).</title>
        <authorList>
            <person name="Sudarsanam P."/>
            <person name="Ley R."/>
            <person name="Guruge J."/>
            <person name="Turnbaugh P.J."/>
            <person name="Mahowald M."/>
            <person name="Liep D."/>
            <person name="Gordon J."/>
        </authorList>
    </citation>
    <scope>NUCLEOTIDE SEQUENCE [LARGE SCALE GENOMIC DNA]</scope>
    <source>
        <strain evidence="13">ATCC 25827</strain>
    </source>
</reference>
<dbReference type="AlphaFoldDB" id="A0AA86YHG5"/>
<dbReference type="InterPro" id="IPR010129">
    <property type="entry name" value="T1SS_HlyD"/>
</dbReference>
<reference evidence="13" key="2">
    <citation type="submission" date="2008-04" db="EMBL/GenBank/DDBJ databases">
        <title>Draft genome sequence of Providencia stuartii(ATCC 25827).</title>
        <authorList>
            <person name="Sudarsanam P."/>
            <person name="Ley R."/>
            <person name="Guruge J."/>
            <person name="Turnbaugh P.J."/>
            <person name="Mahowald M."/>
            <person name="Liep D."/>
            <person name="Gordon J."/>
        </authorList>
    </citation>
    <scope>NUCLEOTIDE SEQUENCE [LARGE SCALE GENOMIC DNA]</scope>
    <source>
        <strain evidence="13">ATCC 25827</strain>
    </source>
</reference>
<reference evidence="12 13" key="3">
    <citation type="submission" date="2008-05" db="EMBL/GenBank/DDBJ databases">
        <authorList>
            <person name="Fulton L."/>
            <person name="Clifton S."/>
            <person name="Fulton B."/>
            <person name="Xu J."/>
            <person name="Minx P."/>
            <person name="Pepin K.H."/>
            <person name="Johnson M."/>
            <person name="Thiruvilangam P."/>
            <person name="Bhonagiri V."/>
            <person name="Nash W.E."/>
            <person name="Mardis E.R."/>
            <person name="Wilson R.K."/>
        </authorList>
    </citation>
    <scope>NUCLEOTIDE SEQUENCE [LARGE SCALE GENOMIC DNA]</scope>
    <source>
        <strain evidence="12 13">ATCC 25827</strain>
    </source>
</reference>
<keyword evidence="4 9" id="KW-1003">Cell membrane</keyword>
<feature type="domain" description="AprE-like beta-barrel" evidence="11">
    <location>
        <begin position="337"/>
        <end position="425"/>
    </location>
</feature>
<protein>
    <recommendedName>
        <fullName evidence="9">Membrane fusion protein (MFP) family protein</fullName>
    </recommendedName>
</protein>
<dbReference type="Proteomes" id="UP000004506">
    <property type="component" value="Unassembled WGS sequence"/>
</dbReference>
<sequence>MTRMLVMKQTAATTRYNHFLPSHLALLKSPPSYLALTTAIIISIGILFAIIWSYIGKLDIQATTQGRLVVSGRTQVIQAFELSRLQHIYVADGQHVKQGDPLLSVNVLGINQDIHNLNYQIHFQQIEKWVHHALLNQISPELTPEFAKLLPTEQQRLLESYQSLKNEYDALLNEIDNEITLNRTHYSARERELKDVNTLIINIQKRLDAHRVLNNQQLISQKEFLEQERELLMAKKEKTSKLSELAILNSQHSALHEKRHRLQTQKTQEWYEKYRQAEFKLVSAEQELLKNQEREQLKIIRSPVDGTVQQLATYTLGAVLQPAQQLMVVVPNNDVQLAEVKILNKDIGFIREGQLATVKIDAFPYTRYGTIDGEVISISRDSTQDEQLGLVFLGQIGLKKKSLLVEGNHIELTPGLSVTAEIKTEKRRVIDYLLSPIQEYTTTAMREK</sequence>
<evidence type="ECO:0000256" key="10">
    <source>
        <dbReference type="SAM" id="Coils"/>
    </source>
</evidence>
<keyword evidence="3 9" id="KW-0813">Transport</keyword>
<keyword evidence="7 9" id="KW-1133">Transmembrane helix</keyword>
<proteinExistence type="inferred from homology"/>
<accession>A0AA86YHG5</accession>
<evidence type="ECO:0000256" key="3">
    <source>
        <dbReference type="ARBA" id="ARBA00022448"/>
    </source>
</evidence>
<evidence type="ECO:0000256" key="5">
    <source>
        <dbReference type="ARBA" id="ARBA00022519"/>
    </source>
</evidence>
<keyword evidence="6 9" id="KW-0812">Transmembrane</keyword>
<dbReference type="InterPro" id="IPR058982">
    <property type="entry name" value="Beta-barrel_AprE"/>
</dbReference>
<gene>
    <name evidence="12" type="ORF">PROSTU_01746</name>
</gene>
<feature type="transmembrane region" description="Helical" evidence="9">
    <location>
        <begin position="33"/>
        <end position="55"/>
    </location>
</feature>
<dbReference type="NCBIfam" id="TIGR01843">
    <property type="entry name" value="type_I_hlyD"/>
    <property type="match status" value="1"/>
</dbReference>
<dbReference type="GO" id="GO:0009306">
    <property type="term" value="P:protein secretion"/>
    <property type="evidence" value="ECO:0007669"/>
    <property type="project" value="InterPro"/>
</dbReference>
<dbReference type="InterPro" id="IPR050739">
    <property type="entry name" value="MFP"/>
</dbReference>
<evidence type="ECO:0000256" key="9">
    <source>
        <dbReference type="RuleBase" id="RU365093"/>
    </source>
</evidence>
<name>A0AA86YHG5_PROST</name>
<comment type="subcellular location">
    <subcellularLocation>
        <location evidence="1 9">Cell inner membrane</location>
        <topology evidence="1 9">Single-pass membrane protein</topology>
    </subcellularLocation>
</comment>
<keyword evidence="5 9" id="KW-0997">Cell inner membrane</keyword>
<evidence type="ECO:0000256" key="6">
    <source>
        <dbReference type="ARBA" id="ARBA00022692"/>
    </source>
</evidence>
<evidence type="ECO:0000256" key="7">
    <source>
        <dbReference type="ARBA" id="ARBA00022989"/>
    </source>
</evidence>
<dbReference type="PRINTS" id="PR01490">
    <property type="entry name" value="RTXTOXIND"/>
</dbReference>
<dbReference type="PANTHER" id="PTHR30386:SF27">
    <property type="entry name" value="MEMBRANE FUSION PROTEIN (MFP) FAMILY PROTEIN"/>
    <property type="match status" value="1"/>
</dbReference>
<feature type="coiled-coil region" evidence="10">
    <location>
        <begin position="215"/>
        <end position="242"/>
    </location>
</feature>
<evidence type="ECO:0000313" key="12">
    <source>
        <dbReference type="EMBL" id="EDU58570.1"/>
    </source>
</evidence>
<evidence type="ECO:0000256" key="4">
    <source>
        <dbReference type="ARBA" id="ARBA00022475"/>
    </source>
</evidence>
<evidence type="ECO:0000256" key="1">
    <source>
        <dbReference type="ARBA" id="ARBA00004377"/>
    </source>
</evidence>
<dbReference type="PROSITE" id="PS00543">
    <property type="entry name" value="HLYD_FAMILY"/>
    <property type="match status" value="1"/>
</dbReference>
<dbReference type="Pfam" id="PF26002">
    <property type="entry name" value="Beta-barrel_AprE"/>
    <property type="match status" value="1"/>
</dbReference>
<evidence type="ECO:0000256" key="2">
    <source>
        <dbReference type="ARBA" id="ARBA00009477"/>
    </source>
</evidence>
<dbReference type="InterPro" id="IPR006144">
    <property type="entry name" value="Secretion_HlyD_CS"/>
</dbReference>
<organism evidence="12 13">
    <name type="scientific">Providencia stuartii ATCC 25827</name>
    <dbReference type="NCBI Taxonomy" id="471874"/>
    <lineage>
        <taxon>Bacteria</taxon>
        <taxon>Pseudomonadati</taxon>
        <taxon>Pseudomonadota</taxon>
        <taxon>Gammaproteobacteria</taxon>
        <taxon>Enterobacterales</taxon>
        <taxon>Morganellaceae</taxon>
        <taxon>Providencia</taxon>
    </lineage>
</organism>
<dbReference type="EMBL" id="ABJD02000101">
    <property type="protein sequence ID" value="EDU58570.1"/>
    <property type="molecule type" value="Genomic_DNA"/>
</dbReference>